<evidence type="ECO:0000313" key="2">
    <source>
        <dbReference type="Proteomes" id="UP001234202"/>
    </source>
</evidence>
<dbReference type="Proteomes" id="UP001234202">
    <property type="component" value="Unassembled WGS sequence"/>
</dbReference>
<gene>
    <name evidence="1" type="ORF">QFC24_001630</name>
</gene>
<comment type="caution">
    <text evidence="1">The sequence shown here is derived from an EMBL/GenBank/DDBJ whole genome shotgun (WGS) entry which is preliminary data.</text>
</comment>
<reference evidence="1" key="1">
    <citation type="submission" date="2023-04" db="EMBL/GenBank/DDBJ databases">
        <title>Draft Genome sequencing of Naganishia species isolated from polar environments using Oxford Nanopore Technology.</title>
        <authorList>
            <person name="Leo P."/>
            <person name="Venkateswaran K."/>
        </authorList>
    </citation>
    <scope>NUCLEOTIDE SEQUENCE</scope>
    <source>
        <strain evidence="1">DBVPG 5303</strain>
    </source>
</reference>
<accession>A0ACC2XT86</accession>
<name>A0ACC2XT86_9TREE</name>
<protein>
    <submittedName>
        <fullName evidence="1">Uncharacterized protein</fullName>
    </submittedName>
</protein>
<dbReference type="EMBL" id="JASBWV010000004">
    <property type="protein sequence ID" value="KAJ9126601.1"/>
    <property type="molecule type" value="Genomic_DNA"/>
</dbReference>
<keyword evidence="2" id="KW-1185">Reference proteome</keyword>
<evidence type="ECO:0000313" key="1">
    <source>
        <dbReference type="EMBL" id="KAJ9126601.1"/>
    </source>
</evidence>
<organism evidence="1 2">
    <name type="scientific">Naganishia onofrii</name>
    <dbReference type="NCBI Taxonomy" id="1851511"/>
    <lineage>
        <taxon>Eukaryota</taxon>
        <taxon>Fungi</taxon>
        <taxon>Dikarya</taxon>
        <taxon>Basidiomycota</taxon>
        <taxon>Agaricomycotina</taxon>
        <taxon>Tremellomycetes</taxon>
        <taxon>Filobasidiales</taxon>
        <taxon>Filobasidiaceae</taxon>
        <taxon>Naganishia</taxon>
    </lineage>
</organism>
<sequence length="219" mass="24863">MAESYDSMLESRRSRSDAKAKRNESDNTEPDTISQATFDEQTALVEAVLDHALRLEAIARRLLIETLPRDSMARTILLADREVQLRDVEAAGGDTKKIIELASESDRLIEEEQQHKSPSASTNDNLDAIRRYREAFAGLVTTGARLQKLEGEERLIFERRRPTQTLTTASSRNMDEGSRMSSVQRMESRQGLTTREKLKRKKSLLHAIFQGEKEVPHLP</sequence>
<proteinExistence type="predicted"/>